<organism evidence="2 3">
    <name type="scientific">Phlebotomus papatasi</name>
    <name type="common">Sandfly</name>
    <dbReference type="NCBI Taxonomy" id="29031"/>
    <lineage>
        <taxon>Eukaryota</taxon>
        <taxon>Metazoa</taxon>
        <taxon>Ecdysozoa</taxon>
        <taxon>Arthropoda</taxon>
        <taxon>Hexapoda</taxon>
        <taxon>Insecta</taxon>
        <taxon>Pterygota</taxon>
        <taxon>Neoptera</taxon>
        <taxon>Endopterygota</taxon>
        <taxon>Diptera</taxon>
        <taxon>Nematocera</taxon>
        <taxon>Psychodoidea</taxon>
        <taxon>Psychodidae</taxon>
        <taxon>Phlebotomus</taxon>
        <taxon>Phlebotomus</taxon>
    </lineage>
</organism>
<dbReference type="EnsemblMetazoa" id="PPAI002976-RA">
    <property type="protein sequence ID" value="PPAI002976-PA"/>
    <property type="gene ID" value="PPAI002976"/>
</dbReference>
<feature type="compositionally biased region" description="Low complexity" evidence="1">
    <location>
        <begin position="109"/>
        <end position="124"/>
    </location>
</feature>
<dbReference type="VEuPathDB" id="VectorBase:PPAI002976"/>
<dbReference type="VEuPathDB" id="VectorBase:PPAPM1_002554"/>
<reference evidence="2" key="1">
    <citation type="submission" date="2022-08" db="UniProtKB">
        <authorList>
            <consortium name="EnsemblMetazoa"/>
        </authorList>
    </citation>
    <scope>IDENTIFICATION</scope>
    <source>
        <strain evidence="2">Israel</strain>
    </source>
</reference>
<protein>
    <submittedName>
        <fullName evidence="2">Uncharacterized protein</fullName>
    </submittedName>
</protein>
<accession>A0A1B0D667</accession>
<evidence type="ECO:0000256" key="1">
    <source>
        <dbReference type="SAM" id="MobiDB-lite"/>
    </source>
</evidence>
<evidence type="ECO:0000313" key="2">
    <source>
        <dbReference type="EnsemblMetazoa" id="PPAI002976-PA"/>
    </source>
</evidence>
<dbReference type="Proteomes" id="UP000092462">
    <property type="component" value="Unassembled WGS sequence"/>
</dbReference>
<feature type="region of interest" description="Disordered" evidence="1">
    <location>
        <begin position="91"/>
        <end position="138"/>
    </location>
</feature>
<keyword evidence="3" id="KW-1185">Reference proteome</keyword>
<dbReference type="EMBL" id="AJVK01025786">
    <property type="status" value="NOT_ANNOTATED_CDS"/>
    <property type="molecule type" value="Genomic_DNA"/>
</dbReference>
<sequence length="138" mass="15708">MNSGMTPWMQDFTSTRVEFNMNLLHRKRVTTISSGSDIPITQPLRIEERSVHYGKQCNDIQMQPNMERRGTLHDSNKSLNEIQATMKFSPSSKKLDFVDQSTSNRPKMNSHMNSSTHSVTHSNTELNNICPHAKGSTK</sequence>
<proteinExistence type="predicted"/>
<name>A0A1B0D667_PHLPP</name>
<dbReference type="AlphaFoldDB" id="A0A1B0D667"/>
<evidence type="ECO:0000313" key="3">
    <source>
        <dbReference type="Proteomes" id="UP000092462"/>
    </source>
</evidence>